<protein>
    <submittedName>
        <fullName evidence="6">Family 16 glycosylhydrolase</fullName>
    </submittedName>
</protein>
<dbReference type="RefSeq" id="WP_231007464.1">
    <property type="nucleotide sequence ID" value="NZ_JAJNEC010000006.1"/>
</dbReference>
<dbReference type="SUPFAM" id="SSF49265">
    <property type="entry name" value="Fibronectin type III"/>
    <property type="match status" value="1"/>
</dbReference>
<dbReference type="InterPro" id="IPR000757">
    <property type="entry name" value="Beta-glucanase-like"/>
</dbReference>
<proteinExistence type="inferred from homology"/>
<evidence type="ECO:0000256" key="3">
    <source>
        <dbReference type="SAM" id="SignalP"/>
    </source>
</evidence>
<dbReference type="PROSITE" id="PS50853">
    <property type="entry name" value="FN3"/>
    <property type="match status" value="1"/>
</dbReference>
<evidence type="ECO:0000256" key="2">
    <source>
        <dbReference type="SAM" id="MobiDB-lite"/>
    </source>
</evidence>
<evidence type="ECO:0000259" key="5">
    <source>
        <dbReference type="PROSITE" id="PS51762"/>
    </source>
</evidence>
<reference evidence="6 7" key="1">
    <citation type="submission" date="2021-11" db="EMBL/GenBank/DDBJ databases">
        <title>Genomic of Niabella pedocola.</title>
        <authorList>
            <person name="Wu T."/>
        </authorList>
    </citation>
    <scope>NUCLEOTIDE SEQUENCE [LARGE SCALE GENOMIC DNA]</scope>
    <source>
        <strain evidence="6 7">JCM 31011</strain>
    </source>
</reference>
<dbReference type="SUPFAM" id="SSF49899">
    <property type="entry name" value="Concanavalin A-like lectins/glucanases"/>
    <property type="match status" value="1"/>
</dbReference>
<organism evidence="6 7">
    <name type="scientific">Niabella pedocola</name>
    <dbReference type="NCBI Taxonomy" id="1752077"/>
    <lineage>
        <taxon>Bacteria</taxon>
        <taxon>Pseudomonadati</taxon>
        <taxon>Bacteroidota</taxon>
        <taxon>Chitinophagia</taxon>
        <taxon>Chitinophagales</taxon>
        <taxon>Chitinophagaceae</taxon>
        <taxon>Niabella</taxon>
    </lineage>
</organism>
<dbReference type="Proteomes" id="UP001199816">
    <property type="component" value="Unassembled WGS sequence"/>
</dbReference>
<feature type="region of interest" description="Disordered" evidence="2">
    <location>
        <begin position="106"/>
        <end position="125"/>
    </location>
</feature>
<feature type="domain" description="Fibronectin type-III" evidence="4">
    <location>
        <begin position="20"/>
        <end position="113"/>
    </location>
</feature>
<comment type="similarity">
    <text evidence="1">Belongs to the glycosyl hydrolase 16 family.</text>
</comment>
<dbReference type="InterPro" id="IPR003961">
    <property type="entry name" value="FN3_dom"/>
</dbReference>
<feature type="compositionally biased region" description="Basic and acidic residues" evidence="2">
    <location>
        <begin position="108"/>
        <end position="120"/>
    </location>
</feature>
<evidence type="ECO:0000256" key="1">
    <source>
        <dbReference type="ARBA" id="ARBA00006865"/>
    </source>
</evidence>
<dbReference type="PROSITE" id="PS51762">
    <property type="entry name" value="GH16_2"/>
    <property type="match status" value="1"/>
</dbReference>
<keyword evidence="3" id="KW-0732">Signal</keyword>
<dbReference type="EMBL" id="JAJNEC010000006">
    <property type="protein sequence ID" value="MCD2425056.1"/>
    <property type="molecule type" value="Genomic_DNA"/>
</dbReference>
<evidence type="ECO:0000313" key="7">
    <source>
        <dbReference type="Proteomes" id="UP001199816"/>
    </source>
</evidence>
<dbReference type="Gene3D" id="2.60.120.200">
    <property type="match status" value="1"/>
</dbReference>
<evidence type="ECO:0000313" key="6">
    <source>
        <dbReference type="EMBL" id="MCD2425056.1"/>
    </source>
</evidence>
<dbReference type="Gene3D" id="2.60.120.260">
    <property type="entry name" value="Galactose-binding domain-like"/>
    <property type="match status" value="1"/>
</dbReference>
<dbReference type="Gene3D" id="2.60.40.10">
    <property type="entry name" value="Immunoglobulins"/>
    <property type="match status" value="1"/>
</dbReference>
<accession>A0ABS8PVF9</accession>
<dbReference type="CDD" id="cd00413">
    <property type="entry name" value="Glyco_hydrolase_16"/>
    <property type="match status" value="1"/>
</dbReference>
<feature type="signal peptide" evidence="3">
    <location>
        <begin position="1"/>
        <end position="20"/>
    </location>
</feature>
<feature type="domain" description="GH16" evidence="5">
    <location>
        <begin position="106"/>
        <end position="389"/>
    </location>
</feature>
<dbReference type="Pfam" id="PF00041">
    <property type="entry name" value="fn3"/>
    <property type="match status" value="1"/>
</dbReference>
<gene>
    <name evidence="6" type="ORF">LQ567_19885</name>
</gene>
<dbReference type="InterPro" id="IPR036116">
    <property type="entry name" value="FN3_sf"/>
</dbReference>
<evidence type="ECO:0000259" key="4">
    <source>
        <dbReference type="PROSITE" id="PS50853"/>
    </source>
</evidence>
<dbReference type="InterPro" id="IPR013320">
    <property type="entry name" value="ConA-like_dom_sf"/>
</dbReference>
<dbReference type="CDD" id="cd00063">
    <property type="entry name" value="FN3"/>
    <property type="match status" value="1"/>
</dbReference>
<feature type="chain" id="PRO_5046073067" evidence="3">
    <location>
        <begin position="21"/>
        <end position="527"/>
    </location>
</feature>
<comment type="caution">
    <text evidence="6">The sequence shown here is derived from an EMBL/GenBank/DDBJ whole genome shotgun (WGS) entry which is preliminary data.</text>
</comment>
<sequence length="527" mass="59081">MRKILLLFTLLSTLGSDAQAPLVTSKLRLLGTRSWIRVNWDADHAVTQYRLYWSPGNKRPAKPAATPEPGVNHYYIQNLIPGATYHIWLERITAGGSSIAQGTVTAHKKWEPDPEERKELTTNPSSTAVPAGMQLYWQDEFNDALLNRSKWTTNYFSSLNYLNQESKEEMLTGRLPQPAYRLNGSTINLFVNDSLPARLYTPKGNQKISSIQTYDWQTNENLLDNSRGGYFEVRVRRSKSGEPKGVNTAFWFDSPGPDLRYYLEQETVLNGTEGIRPPGQVFEIDVFELLNAQFVLHGQVDKKGTFVHNLATHIAKGYQHENNWVTHGMLWTPTGIKHYINGNLIGAYTDKHKIFAPNHFMNVFLGTYGSGGNVNMEVDYIRYYQWPLYGGNELPNPGFEENSSHAPWEGDATLAAGAGRKGGNGLRLMPGQKAEQYVYLDHSRAYTLEYWSAGSGTLKATVENVAPVTGDLSAAASQTVKSRPAFTATRLNFKTGSERDHHKKTIRMVIENTGTTAVVLDDITIKK</sequence>
<name>A0ABS8PVF9_9BACT</name>
<keyword evidence="7" id="KW-1185">Reference proteome</keyword>
<dbReference type="InterPro" id="IPR013783">
    <property type="entry name" value="Ig-like_fold"/>
</dbReference>